<dbReference type="GO" id="GO:0032007">
    <property type="term" value="P:negative regulation of TOR signaling"/>
    <property type="evidence" value="ECO:0007669"/>
    <property type="project" value="InterPro"/>
</dbReference>
<dbReference type="PANTHER" id="PTHR28358:SF1">
    <property type="entry name" value="TRANSMEMBRANE PROTEIN 127"/>
    <property type="match status" value="1"/>
</dbReference>
<protein>
    <recommendedName>
        <fullName evidence="3">Transmembrane protein 127 transmembrane region domain-containing protein</fullName>
    </recommendedName>
</protein>
<dbReference type="InParanoid" id="A0A1X7VNG2"/>
<dbReference type="KEGG" id="aqu:100638838"/>
<evidence type="ECO:0000313" key="4">
    <source>
        <dbReference type="EnsemblMetazoa" id="Aqu2.1.41941_001"/>
    </source>
</evidence>
<feature type="domain" description="Transmembrane protein 127 transmembrane region" evidence="3">
    <location>
        <begin position="99"/>
        <end position="202"/>
    </location>
</feature>
<feature type="transmembrane region" description="Helical" evidence="2">
    <location>
        <begin position="137"/>
        <end position="157"/>
    </location>
</feature>
<gene>
    <name evidence="4" type="primary">100638838</name>
</gene>
<feature type="transmembrane region" description="Helical" evidence="2">
    <location>
        <begin position="99"/>
        <end position="125"/>
    </location>
</feature>
<feature type="region of interest" description="Disordered" evidence="1">
    <location>
        <begin position="230"/>
        <end position="258"/>
    </location>
</feature>
<reference evidence="4" key="2">
    <citation type="submission" date="2017-05" db="UniProtKB">
        <authorList>
            <consortium name="EnsemblMetazoa"/>
        </authorList>
    </citation>
    <scope>IDENTIFICATION</scope>
</reference>
<evidence type="ECO:0000259" key="3">
    <source>
        <dbReference type="Pfam" id="PF20517"/>
    </source>
</evidence>
<evidence type="ECO:0000256" key="2">
    <source>
        <dbReference type="SAM" id="Phobius"/>
    </source>
</evidence>
<proteinExistence type="predicted"/>
<dbReference type="Pfam" id="PF20517">
    <property type="entry name" value="TMEM127"/>
    <property type="match status" value="1"/>
</dbReference>
<dbReference type="EnsemblMetazoa" id="XM_003383230.2">
    <property type="protein sequence ID" value="XP_003383278.1"/>
    <property type="gene ID" value="LOC100638838"/>
</dbReference>
<dbReference type="EnsemblMetazoa" id="Aqu2.1.41941_001">
    <property type="protein sequence ID" value="Aqu2.1.41941_001"/>
    <property type="gene ID" value="Aqu2.1.41941"/>
</dbReference>
<dbReference type="OrthoDB" id="10633574at2759"/>
<keyword evidence="2" id="KW-1133">Transmembrane helix</keyword>
<keyword evidence="2" id="KW-0812">Transmembrane</keyword>
<dbReference type="PANTHER" id="PTHR28358">
    <property type="entry name" value="TRANSMEMBRANE PROTEIN 127"/>
    <property type="match status" value="1"/>
</dbReference>
<dbReference type="GO" id="GO:0016020">
    <property type="term" value="C:membrane"/>
    <property type="evidence" value="ECO:0007669"/>
    <property type="project" value="TreeGrafter"/>
</dbReference>
<organism evidence="4">
    <name type="scientific">Amphimedon queenslandica</name>
    <name type="common">Sponge</name>
    <dbReference type="NCBI Taxonomy" id="400682"/>
    <lineage>
        <taxon>Eukaryota</taxon>
        <taxon>Metazoa</taxon>
        <taxon>Porifera</taxon>
        <taxon>Demospongiae</taxon>
        <taxon>Heteroscleromorpha</taxon>
        <taxon>Haplosclerida</taxon>
        <taxon>Niphatidae</taxon>
        <taxon>Amphimedon</taxon>
    </lineage>
</organism>
<dbReference type="AlphaFoldDB" id="A0A1X7VNG2"/>
<dbReference type="GO" id="GO:0008285">
    <property type="term" value="P:negative regulation of cell population proliferation"/>
    <property type="evidence" value="ECO:0007669"/>
    <property type="project" value="InterPro"/>
</dbReference>
<name>A0A1X7VNG2_AMPQE</name>
<dbReference type="Proteomes" id="UP000007879">
    <property type="component" value="Unassembled WGS sequence"/>
</dbReference>
<reference evidence="5" key="1">
    <citation type="journal article" date="2010" name="Nature">
        <title>The Amphimedon queenslandica genome and the evolution of animal complexity.</title>
        <authorList>
            <person name="Srivastava M."/>
            <person name="Simakov O."/>
            <person name="Chapman J."/>
            <person name="Fahey B."/>
            <person name="Gauthier M.E."/>
            <person name="Mitros T."/>
            <person name="Richards G.S."/>
            <person name="Conaco C."/>
            <person name="Dacre M."/>
            <person name="Hellsten U."/>
            <person name="Larroux C."/>
            <person name="Putnam N.H."/>
            <person name="Stanke M."/>
            <person name="Adamska M."/>
            <person name="Darling A."/>
            <person name="Degnan S.M."/>
            <person name="Oakley T.H."/>
            <person name="Plachetzki D.C."/>
            <person name="Zhai Y."/>
            <person name="Adamski M."/>
            <person name="Calcino A."/>
            <person name="Cummins S.F."/>
            <person name="Goodstein D.M."/>
            <person name="Harris C."/>
            <person name="Jackson D.J."/>
            <person name="Leys S.P."/>
            <person name="Shu S."/>
            <person name="Woodcroft B.J."/>
            <person name="Vervoort M."/>
            <person name="Kosik K.S."/>
            <person name="Manning G."/>
            <person name="Degnan B.M."/>
            <person name="Rokhsar D.S."/>
        </authorList>
    </citation>
    <scope>NUCLEOTIDE SEQUENCE [LARGE SCALE GENOMIC DNA]</scope>
</reference>
<keyword evidence="5" id="KW-1185">Reference proteome</keyword>
<keyword evidence="2" id="KW-0472">Membrane</keyword>
<sequence>MPISFSSLRDRFIRGRTQRRRSMYDKPARERHPVSFSCSILTVLTVVTGLSLPQWATSNSSKCNCVFGLTEVTCINPHTTAGNCDSLAMTQYYKTSHEILISCMLSISVLIIISSLIGAVISCGYPREKLEFIRHLSIFNIVSMLCVVLVGGFWLAVCETLPIDGKTKSQAAYRDTVRFGYAYYIYMSSAVFALIATSFNLIRARSAAERRRHHRRHYRQRFMPAPRAVLPPQTLSQRPRPQTREQQEEESPPEYTEIATTSFIENFSETDSLIEPPPYVP</sequence>
<accession>A0A1X7VNG2</accession>
<feature type="transmembrane region" description="Helical" evidence="2">
    <location>
        <begin position="183"/>
        <end position="202"/>
    </location>
</feature>
<evidence type="ECO:0000256" key="1">
    <source>
        <dbReference type="SAM" id="MobiDB-lite"/>
    </source>
</evidence>
<dbReference type="Gene3D" id="1.20.140.150">
    <property type="match status" value="1"/>
</dbReference>
<evidence type="ECO:0000313" key="5">
    <source>
        <dbReference type="Proteomes" id="UP000007879"/>
    </source>
</evidence>
<dbReference type="InterPro" id="IPR033331">
    <property type="entry name" value="TMEM127"/>
</dbReference>
<dbReference type="InterPro" id="IPR046795">
    <property type="entry name" value="TMEM127_TM"/>
</dbReference>